<reference evidence="2 3" key="1">
    <citation type="submission" date="2020-08" db="EMBL/GenBank/DDBJ databases">
        <title>Genomic Encyclopedia of Type Strains, Phase IV (KMG-V): Genome sequencing to study the core and pangenomes of soil and plant-associated prokaryotes.</title>
        <authorList>
            <person name="Whitman W."/>
        </authorList>
    </citation>
    <scope>NUCLEOTIDE SEQUENCE [LARGE SCALE GENOMIC DNA]</scope>
    <source>
        <strain evidence="2 3">SEMIA 4084</strain>
    </source>
</reference>
<dbReference type="Pfam" id="PF12697">
    <property type="entry name" value="Abhydrolase_6"/>
    <property type="match status" value="1"/>
</dbReference>
<dbReference type="GO" id="GO:0046464">
    <property type="term" value="P:acylglycerol catabolic process"/>
    <property type="evidence" value="ECO:0007669"/>
    <property type="project" value="TreeGrafter"/>
</dbReference>
<evidence type="ECO:0000259" key="1">
    <source>
        <dbReference type="Pfam" id="PF12697"/>
    </source>
</evidence>
<organism evidence="2 3">
    <name type="scientific">Rhizobium giardinii</name>
    <dbReference type="NCBI Taxonomy" id="56731"/>
    <lineage>
        <taxon>Bacteria</taxon>
        <taxon>Pseudomonadati</taxon>
        <taxon>Pseudomonadota</taxon>
        <taxon>Alphaproteobacteria</taxon>
        <taxon>Hyphomicrobiales</taxon>
        <taxon>Rhizobiaceae</taxon>
        <taxon>Rhizobium/Agrobacterium group</taxon>
        <taxon>Rhizobium</taxon>
    </lineage>
</organism>
<comment type="caution">
    <text evidence="2">The sequence shown here is derived from an EMBL/GenBank/DDBJ whole genome shotgun (WGS) entry which is preliminary data.</text>
</comment>
<name>A0A7W8UB46_9HYPH</name>
<dbReference type="EMBL" id="JACHBK010000003">
    <property type="protein sequence ID" value="MBB5534810.1"/>
    <property type="molecule type" value="Genomic_DNA"/>
</dbReference>
<dbReference type="PANTHER" id="PTHR43798:SF5">
    <property type="entry name" value="MONOACYLGLYCEROL LIPASE ABHD6"/>
    <property type="match status" value="1"/>
</dbReference>
<proteinExistence type="predicted"/>
<feature type="domain" description="AB hydrolase-1" evidence="1">
    <location>
        <begin position="87"/>
        <end position="282"/>
    </location>
</feature>
<dbReference type="InterPro" id="IPR000073">
    <property type="entry name" value="AB_hydrolase_1"/>
</dbReference>
<dbReference type="InterPro" id="IPR050266">
    <property type="entry name" value="AB_hydrolase_sf"/>
</dbReference>
<evidence type="ECO:0000313" key="2">
    <source>
        <dbReference type="EMBL" id="MBB5534810.1"/>
    </source>
</evidence>
<gene>
    <name evidence="2" type="ORF">GGD55_001493</name>
</gene>
<dbReference type="GO" id="GO:0047372">
    <property type="term" value="F:monoacylglycerol lipase activity"/>
    <property type="evidence" value="ECO:0007669"/>
    <property type="project" value="TreeGrafter"/>
</dbReference>
<evidence type="ECO:0000313" key="3">
    <source>
        <dbReference type="Proteomes" id="UP000585507"/>
    </source>
</evidence>
<accession>A0A7W8UB46</accession>
<dbReference type="InterPro" id="IPR029058">
    <property type="entry name" value="AB_hydrolase_fold"/>
</dbReference>
<dbReference type="Proteomes" id="UP000585507">
    <property type="component" value="Unassembled WGS sequence"/>
</dbReference>
<dbReference type="PANTHER" id="PTHR43798">
    <property type="entry name" value="MONOACYLGLYCEROL LIPASE"/>
    <property type="match status" value="1"/>
</dbReference>
<sequence>MTSFTIEVTRHALKCVSAFSPEMAARLAFRLFSVTPSRKPSSGKEKAALAVAGPVMARAHPLTLSYAGGWVMARHFRAQGDGVAKRVLLVHGWGSRSDYLAKMIEGLVAGGAEVVALDWPGHGGSPGRTLTMPAAVRAIDAAWRHFGGFDVAVGHSFGGASLACAAGGLVCDVPSRIAKSMVLIGAPSEMTWLFKGFGKLLRLSYKAQAALEGMVVQLSGRRVEDFDAARILGRLTVPALVIHAEDDKEVSADHARRYAAAGANVELHWANGLGHRRIVSAPPVIDRINAFIHAEDRRAAA</sequence>
<keyword evidence="3" id="KW-1185">Reference proteome</keyword>
<dbReference type="SUPFAM" id="SSF53474">
    <property type="entry name" value="alpha/beta-Hydrolases"/>
    <property type="match status" value="1"/>
</dbReference>
<dbReference type="Gene3D" id="3.40.50.1820">
    <property type="entry name" value="alpha/beta hydrolase"/>
    <property type="match status" value="1"/>
</dbReference>
<dbReference type="RefSeq" id="WP_018324620.1">
    <property type="nucleotide sequence ID" value="NZ_JACHBK010000003.1"/>
</dbReference>
<dbReference type="GO" id="GO:0016020">
    <property type="term" value="C:membrane"/>
    <property type="evidence" value="ECO:0007669"/>
    <property type="project" value="TreeGrafter"/>
</dbReference>
<dbReference type="AlphaFoldDB" id="A0A7W8UB46"/>
<protein>
    <submittedName>
        <fullName evidence="2">Pimeloyl-ACP methyl ester carboxylesterase</fullName>
    </submittedName>
</protein>